<name>A0A1H1C1C3_9BURK</name>
<dbReference type="Pfam" id="PF03466">
    <property type="entry name" value="LysR_substrate"/>
    <property type="match status" value="1"/>
</dbReference>
<protein>
    <submittedName>
        <fullName evidence="7">DNA-binding transcriptional regulator, LysR family</fullName>
    </submittedName>
</protein>
<dbReference type="Pfam" id="PF00126">
    <property type="entry name" value="HTH_1"/>
    <property type="match status" value="1"/>
</dbReference>
<dbReference type="Proteomes" id="UP000183487">
    <property type="component" value="Unassembled WGS sequence"/>
</dbReference>
<sequence>MPVGPVHHGHNHHASARPTMPKPTPADTLAWHIHARSLRYFDAIRRCGSIREAARQMHVASSAVNRQLLKLEAEVGTQLFERLASGLSLTAAGEVFARHVITVLQDARRFESEMDALRGIRRGEISIVTVEGLNSSFLPDLVERMLTRYPAIRFQVHTAGSATIARTILDGDADLGLAFSLPRTSDLQQLAVGRFQLGAIVAADHPLAGETSVTFAQCARFPLILGNAQLSISGLLEPLIRHYAKPLQTVLESDSIELMRRMAARGRGVGFQTRLGLERDLADGTLKHIPLRSPRPLVSELGAYARAGRTLTPALDAFVRLLAEALADREDDEPAI</sequence>
<dbReference type="GO" id="GO:0003700">
    <property type="term" value="F:DNA-binding transcription factor activity"/>
    <property type="evidence" value="ECO:0007669"/>
    <property type="project" value="InterPro"/>
</dbReference>
<dbReference type="FunFam" id="1.10.10.10:FF:000001">
    <property type="entry name" value="LysR family transcriptional regulator"/>
    <property type="match status" value="1"/>
</dbReference>
<dbReference type="Gene3D" id="3.40.190.290">
    <property type="match status" value="1"/>
</dbReference>
<dbReference type="InterPro" id="IPR050950">
    <property type="entry name" value="HTH-type_LysR_regulators"/>
</dbReference>
<keyword evidence="3 7" id="KW-0238">DNA-binding</keyword>
<evidence type="ECO:0000259" key="6">
    <source>
        <dbReference type="PROSITE" id="PS50931"/>
    </source>
</evidence>
<dbReference type="SUPFAM" id="SSF46785">
    <property type="entry name" value="Winged helix' DNA-binding domain"/>
    <property type="match status" value="1"/>
</dbReference>
<dbReference type="GO" id="GO:0005829">
    <property type="term" value="C:cytosol"/>
    <property type="evidence" value="ECO:0007669"/>
    <property type="project" value="TreeGrafter"/>
</dbReference>
<evidence type="ECO:0000256" key="2">
    <source>
        <dbReference type="ARBA" id="ARBA00023015"/>
    </source>
</evidence>
<dbReference type="InterPro" id="IPR036388">
    <property type="entry name" value="WH-like_DNA-bd_sf"/>
</dbReference>
<comment type="similarity">
    <text evidence="1">Belongs to the LysR transcriptional regulatory family.</text>
</comment>
<organism evidence="7 8">
    <name type="scientific">Paraburkholderia fungorum</name>
    <dbReference type="NCBI Taxonomy" id="134537"/>
    <lineage>
        <taxon>Bacteria</taxon>
        <taxon>Pseudomonadati</taxon>
        <taxon>Pseudomonadota</taxon>
        <taxon>Betaproteobacteria</taxon>
        <taxon>Burkholderiales</taxon>
        <taxon>Burkholderiaceae</taxon>
        <taxon>Paraburkholderia</taxon>
    </lineage>
</organism>
<keyword evidence="8" id="KW-1185">Reference proteome</keyword>
<evidence type="ECO:0000256" key="5">
    <source>
        <dbReference type="SAM" id="MobiDB-lite"/>
    </source>
</evidence>
<dbReference type="EMBL" id="FNKP01000001">
    <property type="protein sequence ID" value="SDQ57965.1"/>
    <property type="molecule type" value="Genomic_DNA"/>
</dbReference>
<feature type="domain" description="HTH lysR-type" evidence="6">
    <location>
        <begin position="33"/>
        <end position="90"/>
    </location>
</feature>
<feature type="region of interest" description="Disordered" evidence="5">
    <location>
        <begin position="1"/>
        <end position="25"/>
    </location>
</feature>
<dbReference type="PANTHER" id="PTHR30419:SF2">
    <property type="entry name" value="LYSR FAMILY TRANSCRIPTIONAL REGULATOR"/>
    <property type="match status" value="1"/>
</dbReference>
<dbReference type="PANTHER" id="PTHR30419">
    <property type="entry name" value="HTH-TYPE TRANSCRIPTIONAL REGULATOR YBHD"/>
    <property type="match status" value="1"/>
</dbReference>
<proteinExistence type="inferred from homology"/>
<accession>A0A1H1C1C3</accession>
<dbReference type="InterPro" id="IPR036390">
    <property type="entry name" value="WH_DNA-bd_sf"/>
</dbReference>
<evidence type="ECO:0000313" key="7">
    <source>
        <dbReference type="EMBL" id="SDQ57965.1"/>
    </source>
</evidence>
<dbReference type="InterPro" id="IPR000847">
    <property type="entry name" value="LysR_HTH_N"/>
</dbReference>
<keyword evidence="4" id="KW-0804">Transcription</keyword>
<dbReference type="InterPro" id="IPR005119">
    <property type="entry name" value="LysR_subst-bd"/>
</dbReference>
<evidence type="ECO:0000256" key="3">
    <source>
        <dbReference type="ARBA" id="ARBA00023125"/>
    </source>
</evidence>
<gene>
    <name evidence="7" type="ORF">SAMN05443245_1920</name>
</gene>
<keyword evidence="2" id="KW-0805">Transcription regulation</keyword>
<evidence type="ECO:0000256" key="1">
    <source>
        <dbReference type="ARBA" id="ARBA00009437"/>
    </source>
</evidence>
<dbReference type="SUPFAM" id="SSF53850">
    <property type="entry name" value="Periplasmic binding protein-like II"/>
    <property type="match status" value="1"/>
</dbReference>
<evidence type="ECO:0000256" key="4">
    <source>
        <dbReference type="ARBA" id="ARBA00023163"/>
    </source>
</evidence>
<dbReference type="AlphaFoldDB" id="A0A1H1C1C3"/>
<reference evidence="8" key="1">
    <citation type="submission" date="2016-10" db="EMBL/GenBank/DDBJ databases">
        <authorList>
            <person name="Varghese N."/>
        </authorList>
    </citation>
    <scope>NUCLEOTIDE SEQUENCE [LARGE SCALE GENOMIC DNA]</scope>
    <source>
        <strain evidence="8">GAS106B</strain>
    </source>
</reference>
<evidence type="ECO:0000313" key="8">
    <source>
        <dbReference type="Proteomes" id="UP000183487"/>
    </source>
</evidence>
<dbReference type="PROSITE" id="PS50931">
    <property type="entry name" value="HTH_LYSR"/>
    <property type="match status" value="1"/>
</dbReference>
<dbReference type="Gene3D" id="1.10.10.10">
    <property type="entry name" value="Winged helix-like DNA-binding domain superfamily/Winged helix DNA-binding domain"/>
    <property type="match status" value="1"/>
</dbReference>
<dbReference type="GO" id="GO:0003677">
    <property type="term" value="F:DNA binding"/>
    <property type="evidence" value="ECO:0007669"/>
    <property type="project" value="UniProtKB-KW"/>
</dbReference>